<name>A0ABR8XG05_9BACL</name>
<gene>
    <name evidence="1" type="ORF">H9636_15900</name>
</gene>
<organism evidence="1 2">
    <name type="scientific">Ureibacillus galli</name>
    <dbReference type="NCBI Taxonomy" id="2762222"/>
    <lineage>
        <taxon>Bacteria</taxon>
        <taxon>Bacillati</taxon>
        <taxon>Bacillota</taxon>
        <taxon>Bacilli</taxon>
        <taxon>Bacillales</taxon>
        <taxon>Caryophanaceae</taxon>
        <taxon>Ureibacillus</taxon>
    </lineage>
</organism>
<proteinExistence type="predicted"/>
<protein>
    <recommendedName>
        <fullName evidence="3">DUF5590 domain-containing protein</fullName>
    </recommendedName>
</protein>
<reference evidence="1 2" key="1">
    <citation type="submission" date="2020-08" db="EMBL/GenBank/DDBJ databases">
        <title>A Genomic Blueprint of the Chicken Gut Microbiome.</title>
        <authorList>
            <person name="Gilroy R."/>
            <person name="Ravi A."/>
            <person name="Getino M."/>
            <person name="Pursley I."/>
            <person name="Horton D.L."/>
            <person name="Alikhan N.-F."/>
            <person name="Baker D."/>
            <person name="Gharbi K."/>
            <person name="Hall N."/>
            <person name="Watson M."/>
            <person name="Adriaenssens E.M."/>
            <person name="Foster-Nyarko E."/>
            <person name="Jarju S."/>
            <person name="Secka A."/>
            <person name="Antonio M."/>
            <person name="Oren A."/>
            <person name="Chaudhuri R."/>
            <person name="La Ragione R.M."/>
            <person name="Hildebrand F."/>
            <person name="Pallen M.J."/>
        </authorList>
    </citation>
    <scope>NUCLEOTIDE SEQUENCE [LARGE SCALE GENOMIC DNA]</scope>
    <source>
        <strain evidence="1 2">Re31</strain>
    </source>
</reference>
<sequence>MKRLLLLTLLTVGVLFLFGYLNQGYREEKIEKEAAQEEQEMRDFEDRRKYTDLYTTDLKNDFGDNFKELYIFENELNIHLFYYDLTEELAKTSAVKILEYLQKNNSKYDVEIRIATERRNDYGEKDEYNPFTLDVSNNTLYKFDFDFFDIDNLETTADQYHYFEY</sequence>
<dbReference type="RefSeq" id="WP_191708547.1">
    <property type="nucleotide sequence ID" value="NZ_JACSQA010000032.1"/>
</dbReference>
<evidence type="ECO:0008006" key="3">
    <source>
        <dbReference type="Google" id="ProtNLM"/>
    </source>
</evidence>
<dbReference type="EMBL" id="JACSQA010000032">
    <property type="protein sequence ID" value="MBD8028131.1"/>
    <property type="molecule type" value="Genomic_DNA"/>
</dbReference>
<dbReference type="Proteomes" id="UP000640930">
    <property type="component" value="Unassembled WGS sequence"/>
</dbReference>
<evidence type="ECO:0000313" key="2">
    <source>
        <dbReference type="Proteomes" id="UP000640930"/>
    </source>
</evidence>
<evidence type="ECO:0000313" key="1">
    <source>
        <dbReference type="EMBL" id="MBD8028131.1"/>
    </source>
</evidence>
<keyword evidence="2" id="KW-1185">Reference proteome</keyword>
<accession>A0ABR8XG05</accession>
<comment type="caution">
    <text evidence="1">The sequence shown here is derived from an EMBL/GenBank/DDBJ whole genome shotgun (WGS) entry which is preliminary data.</text>
</comment>